<keyword evidence="2" id="KW-1185">Reference proteome</keyword>
<gene>
    <name evidence="1" type="ORF">ElyMa_006288600</name>
</gene>
<evidence type="ECO:0000313" key="1">
    <source>
        <dbReference type="EMBL" id="GFR96058.1"/>
    </source>
</evidence>
<accession>A0AAV4HDN1</accession>
<name>A0AAV4HDN1_9GAST</name>
<evidence type="ECO:0008006" key="3">
    <source>
        <dbReference type="Google" id="ProtNLM"/>
    </source>
</evidence>
<dbReference type="AlphaFoldDB" id="A0AAV4HDN1"/>
<evidence type="ECO:0000313" key="2">
    <source>
        <dbReference type="Proteomes" id="UP000762676"/>
    </source>
</evidence>
<sequence length="65" mass="7011">TYFESGFDSARRAATSCHLSIEEVVGDIASPSFANMTRPAKTCLLQQTPHVEVQCSDEYVTGSVA</sequence>
<protein>
    <recommendedName>
        <fullName evidence="3">Transferrin-like domain-containing protein</fullName>
    </recommendedName>
</protein>
<reference evidence="1 2" key="1">
    <citation type="journal article" date="2021" name="Elife">
        <title>Chloroplast acquisition without the gene transfer in kleptoplastic sea slugs, Plakobranchus ocellatus.</title>
        <authorList>
            <person name="Maeda T."/>
            <person name="Takahashi S."/>
            <person name="Yoshida T."/>
            <person name="Shimamura S."/>
            <person name="Takaki Y."/>
            <person name="Nagai Y."/>
            <person name="Toyoda A."/>
            <person name="Suzuki Y."/>
            <person name="Arimoto A."/>
            <person name="Ishii H."/>
            <person name="Satoh N."/>
            <person name="Nishiyama T."/>
            <person name="Hasebe M."/>
            <person name="Maruyama T."/>
            <person name="Minagawa J."/>
            <person name="Obokata J."/>
            <person name="Shigenobu S."/>
        </authorList>
    </citation>
    <scope>NUCLEOTIDE SEQUENCE [LARGE SCALE GENOMIC DNA]</scope>
</reference>
<proteinExistence type="predicted"/>
<feature type="non-terminal residue" evidence="1">
    <location>
        <position position="1"/>
    </location>
</feature>
<dbReference type="Proteomes" id="UP000762676">
    <property type="component" value="Unassembled WGS sequence"/>
</dbReference>
<comment type="caution">
    <text evidence="1">The sequence shown here is derived from an EMBL/GenBank/DDBJ whole genome shotgun (WGS) entry which is preliminary data.</text>
</comment>
<organism evidence="1 2">
    <name type="scientific">Elysia marginata</name>
    <dbReference type="NCBI Taxonomy" id="1093978"/>
    <lineage>
        <taxon>Eukaryota</taxon>
        <taxon>Metazoa</taxon>
        <taxon>Spiralia</taxon>
        <taxon>Lophotrochozoa</taxon>
        <taxon>Mollusca</taxon>
        <taxon>Gastropoda</taxon>
        <taxon>Heterobranchia</taxon>
        <taxon>Euthyneura</taxon>
        <taxon>Panpulmonata</taxon>
        <taxon>Sacoglossa</taxon>
        <taxon>Placobranchoidea</taxon>
        <taxon>Plakobranchidae</taxon>
        <taxon>Elysia</taxon>
    </lineage>
</organism>
<dbReference type="EMBL" id="BMAT01012647">
    <property type="protein sequence ID" value="GFR96058.1"/>
    <property type="molecule type" value="Genomic_DNA"/>
</dbReference>